<sequence length="86" mass="8815">MFMTNRRAAAAAACVETGSKPLRGTGLSGAETVVVIIVMLIAMVLALTDVTVPVILALLGGTSIVAVGIVVSVRTNRLPRLAVQEV</sequence>
<gene>
    <name evidence="2" type="ORF">GCM10009760_61460</name>
</gene>
<evidence type="ECO:0008006" key="4">
    <source>
        <dbReference type="Google" id="ProtNLM"/>
    </source>
</evidence>
<dbReference type="Proteomes" id="UP001422759">
    <property type="component" value="Unassembled WGS sequence"/>
</dbReference>
<proteinExistence type="predicted"/>
<feature type="transmembrane region" description="Helical" evidence="1">
    <location>
        <begin position="29"/>
        <end position="47"/>
    </location>
</feature>
<dbReference type="RefSeq" id="WP_344469535.1">
    <property type="nucleotide sequence ID" value="NZ_BAAANT010000068.1"/>
</dbReference>
<feature type="transmembrane region" description="Helical" evidence="1">
    <location>
        <begin position="54"/>
        <end position="73"/>
    </location>
</feature>
<accession>A0ABP5M5V8</accession>
<protein>
    <recommendedName>
        <fullName evidence="4">Type II secretion system protein</fullName>
    </recommendedName>
</protein>
<keyword evidence="1" id="KW-0812">Transmembrane</keyword>
<evidence type="ECO:0000313" key="2">
    <source>
        <dbReference type="EMBL" id="GAA2158440.1"/>
    </source>
</evidence>
<reference evidence="3" key="1">
    <citation type="journal article" date="2019" name="Int. J. Syst. Evol. Microbiol.">
        <title>The Global Catalogue of Microorganisms (GCM) 10K type strain sequencing project: providing services to taxonomists for standard genome sequencing and annotation.</title>
        <authorList>
            <consortium name="The Broad Institute Genomics Platform"/>
            <consortium name="The Broad Institute Genome Sequencing Center for Infectious Disease"/>
            <person name="Wu L."/>
            <person name="Ma J."/>
        </authorList>
    </citation>
    <scope>NUCLEOTIDE SEQUENCE [LARGE SCALE GENOMIC DNA]</scope>
    <source>
        <strain evidence="3">JCM 14560</strain>
    </source>
</reference>
<dbReference type="EMBL" id="BAAANT010000068">
    <property type="protein sequence ID" value="GAA2158440.1"/>
    <property type="molecule type" value="Genomic_DNA"/>
</dbReference>
<keyword evidence="1" id="KW-0472">Membrane</keyword>
<keyword evidence="3" id="KW-1185">Reference proteome</keyword>
<name>A0ABP5M5V8_9ACTN</name>
<evidence type="ECO:0000313" key="3">
    <source>
        <dbReference type="Proteomes" id="UP001422759"/>
    </source>
</evidence>
<organism evidence="2 3">
    <name type="scientific">Kitasatospora kazusensis</name>
    <dbReference type="NCBI Taxonomy" id="407974"/>
    <lineage>
        <taxon>Bacteria</taxon>
        <taxon>Bacillati</taxon>
        <taxon>Actinomycetota</taxon>
        <taxon>Actinomycetes</taxon>
        <taxon>Kitasatosporales</taxon>
        <taxon>Streptomycetaceae</taxon>
        <taxon>Kitasatospora</taxon>
    </lineage>
</organism>
<evidence type="ECO:0000256" key="1">
    <source>
        <dbReference type="SAM" id="Phobius"/>
    </source>
</evidence>
<comment type="caution">
    <text evidence="2">The sequence shown here is derived from an EMBL/GenBank/DDBJ whole genome shotgun (WGS) entry which is preliminary data.</text>
</comment>
<keyword evidence="1" id="KW-1133">Transmembrane helix</keyword>